<dbReference type="Proteomes" id="UP001431209">
    <property type="component" value="Unassembled WGS sequence"/>
</dbReference>
<keyword evidence="2" id="KW-0963">Cytoplasm</keyword>
<dbReference type="EMBL" id="JAOPGA020001250">
    <property type="protein sequence ID" value="KAL0486582.1"/>
    <property type="molecule type" value="Genomic_DNA"/>
</dbReference>
<dbReference type="AlphaFoldDB" id="A0AAW2ZBE0"/>
<evidence type="ECO:0000256" key="2">
    <source>
        <dbReference type="ARBA" id="ARBA00022490"/>
    </source>
</evidence>
<reference evidence="5 6" key="1">
    <citation type="submission" date="2024-03" db="EMBL/GenBank/DDBJ databases">
        <title>The Acrasis kona genome and developmental transcriptomes reveal deep origins of eukaryotic multicellular pathways.</title>
        <authorList>
            <person name="Sheikh S."/>
            <person name="Fu C.-J."/>
            <person name="Brown M.W."/>
            <person name="Baldauf S.L."/>
        </authorList>
    </citation>
    <scope>NUCLEOTIDE SEQUENCE [LARGE SCALE GENOMIC DNA]</scope>
    <source>
        <strain evidence="5 6">ATCC MYA-3509</strain>
    </source>
</reference>
<evidence type="ECO:0000259" key="4">
    <source>
        <dbReference type="PROSITE" id="PS51021"/>
    </source>
</evidence>
<organism evidence="5 6">
    <name type="scientific">Acrasis kona</name>
    <dbReference type="NCBI Taxonomy" id="1008807"/>
    <lineage>
        <taxon>Eukaryota</taxon>
        <taxon>Discoba</taxon>
        <taxon>Heterolobosea</taxon>
        <taxon>Tetramitia</taxon>
        <taxon>Eutetramitia</taxon>
        <taxon>Acrasidae</taxon>
        <taxon>Acrasis</taxon>
    </lineage>
</organism>
<evidence type="ECO:0000256" key="1">
    <source>
        <dbReference type="ARBA" id="ARBA00004245"/>
    </source>
</evidence>
<protein>
    <submittedName>
        <fullName evidence="5">BAR-domain-containing protein</fullName>
    </submittedName>
</protein>
<dbReference type="GO" id="GO:0015629">
    <property type="term" value="C:actin cytoskeleton"/>
    <property type="evidence" value="ECO:0007669"/>
    <property type="project" value="TreeGrafter"/>
</dbReference>
<dbReference type="GO" id="GO:0005737">
    <property type="term" value="C:cytoplasm"/>
    <property type="evidence" value="ECO:0007669"/>
    <property type="project" value="InterPro"/>
</dbReference>
<gene>
    <name evidence="5" type="ORF">AKO1_001410</name>
</gene>
<name>A0AAW2ZBE0_9EUKA</name>
<evidence type="ECO:0000313" key="6">
    <source>
        <dbReference type="Proteomes" id="UP001431209"/>
    </source>
</evidence>
<dbReference type="InterPro" id="IPR027267">
    <property type="entry name" value="AH/BAR_dom_sf"/>
</dbReference>
<evidence type="ECO:0000256" key="3">
    <source>
        <dbReference type="ARBA" id="ARBA00023212"/>
    </source>
</evidence>
<dbReference type="InterPro" id="IPR046982">
    <property type="entry name" value="BIN3/RVS161-like"/>
</dbReference>
<evidence type="ECO:0000313" key="5">
    <source>
        <dbReference type="EMBL" id="KAL0486582.1"/>
    </source>
</evidence>
<sequence>MSKFKSFVHRTKDSINVKFGKAERTIDEDYEVLARKFETIATAATNYNKHVQQFIENFHSMSTTMTFLAEDMSDLYKNSDDQYNRQLSDKVMEVATDCEVSAVRPFQDQITDTVVIPLNDFIAKFEPCRQLCKQRATKLQEYDYYKTKVKKLMEKPNKDPMKLPNNKTKMNQHKDELDLIQTQSMEKFTEIIQEQPIVFGPVAQKTINALLNYSSKLTSSFNRLQEYSVETVAVTRTATDYAPVSLKPLPTQQTTTSFVKPSATVVVPPKYDCDWFYLNSALAQEGPITFAQLASKFKTMELNDSSYVFGGDLSDWKPISEMPDLKRYLN</sequence>
<dbReference type="GO" id="GO:0006897">
    <property type="term" value="P:endocytosis"/>
    <property type="evidence" value="ECO:0007669"/>
    <property type="project" value="InterPro"/>
</dbReference>
<keyword evidence="3" id="KW-0206">Cytoskeleton</keyword>
<dbReference type="Pfam" id="PF14237">
    <property type="entry name" value="GYF_2"/>
    <property type="match status" value="1"/>
</dbReference>
<proteinExistence type="predicted"/>
<accession>A0AAW2ZBE0</accession>
<keyword evidence="6" id="KW-1185">Reference proteome</keyword>
<dbReference type="GO" id="GO:0051666">
    <property type="term" value="P:actin cortical patch localization"/>
    <property type="evidence" value="ECO:0007669"/>
    <property type="project" value="InterPro"/>
</dbReference>
<comment type="caution">
    <text evidence="5">The sequence shown here is derived from an EMBL/GenBank/DDBJ whole genome shotgun (WGS) entry which is preliminary data.</text>
</comment>
<feature type="domain" description="BAR" evidence="4">
    <location>
        <begin position="15"/>
        <end position="240"/>
    </location>
</feature>
<dbReference type="InterPro" id="IPR025640">
    <property type="entry name" value="GYF_2"/>
</dbReference>
<dbReference type="SUPFAM" id="SSF103657">
    <property type="entry name" value="BAR/IMD domain-like"/>
    <property type="match status" value="1"/>
</dbReference>
<dbReference type="InterPro" id="IPR004148">
    <property type="entry name" value="BAR_dom"/>
</dbReference>
<dbReference type="Pfam" id="PF03114">
    <property type="entry name" value="BAR"/>
    <property type="match status" value="1"/>
</dbReference>
<dbReference type="Gene3D" id="1.20.1270.60">
    <property type="entry name" value="Arfaptin homology (AH) domain/BAR domain"/>
    <property type="match status" value="1"/>
</dbReference>
<comment type="subcellular location">
    <subcellularLocation>
        <location evidence="1">Cytoplasm</location>
        <location evidence="1">Cytoskeleton</location>
    </subcellularLocation>
</comment>
<dbReference type="PANTHER" id="PTHR47174:SF3">
    <property type="entry name" value="BRIDGING INTEGRATOR 3"/>
    <property type="match status" value="1"/>
</dbReference>
<dbReference type="PANTHER" id="PTHR47174">
    <property type="entry name" value="BRIDGING INTEGRATOR 3"/>
    <property type="match status" value="1"/>
</dbReference>
<dbReference type="PROSITE" id="PS51021">
    <property type="entry name" value="BAR"/>
    <property type="match status" value="1"/>
</dbReference>
<dbReference type="SMART" id="SM00721">
    <property type="entry name" value="BAR"/>
    <property type="match status" value="1"/>
</dbReference>